<feature type="compositionally biased region" description="Basic and acidic residues" evidence="5">
    <location>
        <begin position="1048"/>
        <end position="1058"/>
    </location>
</feature>
<dbReference type="GO" id="GO:0043111">
    <property type="term" value="P:replication fork arrest"/>
    <property type="evidence" value="ECO:0007669"/>
    <property type="project" value="TreeGrafter"/>
</dbReference>
<dbReference type="PANTHER" id="PTHR22940:SF4">
    <property type="entry name" value="PROTEIN TIMELESS HOMOLOG"/>
    <property type="match status" value="1"/>
</dbReference>
<evidence type="ECO:0000256" key="1">
    <source>
        <dbReference type="ARBA" id="ARBA00004123"/>
    </source>
</evidence>
<feature type="region of interest" description="Disordered" evidence="5">
    <location>
        <begin position="922"/>
        <end position="972"/>
    </location>
</feature>
<dbReference type="OrthoDB" id="310853at2759"/>
<keyword evidence="2" id="KW-0236">DNA replication inhibitor</keyword>
<dbReference type="GO" id="GO:0006281">
    <property type="term" value="P:DNA repair"/>
    <property type="evidence" value="ECO:0007669"/>
    <property type="project" value="TreeGrafter"/>
</dbReference>
<feature type="compositionally biased region" description="Polar residues" evidence="5">
    <location>
        <begin position="1110"/>
        <end position="1123"/>
    </location>
</feature>
<feature type="region of interest" description="Disordered" evidence="5">
    <location>
        <begin position="310"/>
        <end position="336"/>
    </location>
</feature>
<dbReference type="InterPro" id="IPR006906">
    <property type="entry name" value="Timeless_N"/>
</dbReference>
<feature type="domain" description="Timeless N-terminal" evidence="6">
    <location>
        <begin position="45"/>
        <end position="313"/>
    </location>
</feature>
<evidence type="ECO:0000256" key="3">
    <source>
        <dbReference type="ARBA" id="ARBA00023242"/>
    </source>
</evidence>
<evidence type="ECO:0000313" key="7">
    <source>
        <dbReference type="EMBL" id="KJA21313.1"/>
    </source>
</evidence>
<sequence>MARDIIEISSEEEPGPEDAYFDRRAILEPVVGRVVDALGGHEGDVYVMGDEVNGCLKDLKKLWRKDESDDERTAARLFWEMRVLPNDLVPILLETAGKGLVEDKRAISCVDLMTAMTWPINIAEELKELDDELDRGTDYTQLLASHLHYKIALLKPGAMQALFGIILPPLAKGVKERVQRDGQVINVVLHLIRNLAFIKDLPVSSSRSSDQAELSNLQSRLIRSMSETHMFELLLTIASNTENDPLFNGWNTLVLEIFYLLFRGVKPASIAIDQAKQPAENLQRLLAMEDRTRRDFARKATSRHSRFGTTISVKLNSDKRPPPATDGSTAESQPVASSSRSFVLHRQQAIHAEAGSIMDMTKRQTSKKVNKVDDLGILDNLSVEARGILQNLAIEFVESCYNPFLSALLKDIKSERPKITEKDNLRLLYVTKWFLEFFLAMRSREQQEKSPQNRWNFGLIAEVTERSWIVWVLKRMREAVEDKPKLWVELQAGIECLTQLLLLIDNMTSSDITDPSLKTAAEVLQQQLIYNGEVLDTALESLRSYKAGTQSLAYLDSSIYLAYALLRMLEKWGKEKGSETYVRQKIAKKKRKNKGITEEEGIPDVEEEEEETEEVIHETMFTFEAFESKFAQAEIAHTLLVYLARYREFSSSENMRRVVSLLHRQAVKAKAEGLFFKVSTLDLFKTILADQKHLPREQPYKDLVNLINFILRQFFKALATNPFLAIEAFFPKNRGHWKQYSSWEPEGNSRKEKKTVEDTRFPPDVEVKKGYSWSDQLGIAIATLVETNQKALVDWTVEILALVIAARVRIIEESDKRDSLEPEDKDTPAHLKEASAEAATKFTDYLVPYKDDKQGDAATRNPHLKLLFRLSKFYILDDEADELEWYVPSTIAVAELQRTLNVINQFIETPYDLDGKRAASLLNRKRRRRRRRSPSPESGDDGALSENEPRQKRRREKKIKEKEQYKSAQFIEDSDEEYGGMEAFLEKERVQREKAQLAAALAGPLERPTTMKATGTKKRRRKAADTGSLSKKRKASALTSGDAGDNFVEGRHEARDNDVEFVEGTPVETAEHHGAAERPPVPRPRPRPKPKAPSRPTSTLASEPGDDPPTRSQNDASGMPSISHTHRSKRLIISDEED</sequence>
<reference evidence="8" key="1">
    <citation type="submission" date="2014-04" db="EMBL/GenBank/DDBJ databases">
        <title>Evolutionary Origins and Diversification of the Mycorrhizal Mutualists.</title>
        <authorList>
            <consortium name="DOE Joint Genome Institute"/>
            <consortium name="Mycorrhizal Genomics Consortium"/>
            <person name="Kohler A."/>
            <person name="Kuo A."/>
            <person name="Nagy L.G."/>
            <person name="Floudas D."/>
            <person name="Copeland A."/>
            <person name="Barry K.W."/>
            <person name="Cichocki N."/>
            <person name="Veneault-Fourrey C."/>
            <person name="LaButti K."/>
            <person name="Lindquist E.A."/>
            <person name="Lipzen A."/>
            <person name="Lundell T."/>
            <person name="Morin E."/>
            <person name="Murat C."/>
            <person name="Riley R."/>
            <person name="Ohm R."/>
            <person name="Sun H."/>
            <person name="Tunlid A."/>
            <person name="Henrissat B."/>
            <person name="Grigoriev I.V."/>
            <person name="Hibbett D.S."/>
            <person name="Martin F."/>
        </authorList>
    </citation>
    <scope>NUCLEOTIDE SEQUENCE [LARGE SCALE GENOMIC DNA]</scope>
    <source>
        <strain evidence="8">FD-334 SS-4</strain>
    </source>
</reference>
<feature type="region of interest" description="Disordered" evidence="5">
    <location>
        <begin position="995"/>
        <end position="1138"/>
    </location>
</feature>
<organism evidence="7 8">
    <name type="scientific">Hypholoma sublateritium (strain FD-334 SS-4)</name>
    <dbReference type="NCBI Taxonomy" id="945553"/>
    <lineage>
        <taxon>Eukaryota</taxon>
        <taxon>Fungi</taxon>
        <taxon>Dikarya</taxon>
        <taxon>Basidiomycota</taxon>
        <taxon>Agaricomycotina</taxon>
        <taxon>Agaricomycetes</taxon>
        <taxon>Agaricomycetidae</taxon>
        <taxon>Agaricales</taxon>
        <taxon>Agaricineae</taxon>
        <taxon>Strophariaceae</taxon>
        <taxon>Hypholoma</taxon>
    </lineage>
</organism>
<dbReference type="EMBL" id="KN817559">
    <property type="protein sequence ID" value="KJA21313.1"/>
    <property type="molecule type" value="Genomic_DNA"/>
</dbReference>
<accession>A0A0D2MCU8</accession>
<dbReference type="InterPro" id="IPR044998">
    <property type="entry name" value="Timeless"/>
</dbReference>
<evidence type="ECO:0000256" key="4">
    <source>
        <dbReference type="ARBA" id="ARBA00023306"/>
    </source>
</evidence>
<dbReference type="GO" id="GO:0003677">
    <property type="term" value="F:DNA binding"/>
    <property type="evidence" value="ECO:0007669"/>
    <property type="project" value="TreeGrafter"/>
</dbReference>
<keyword evidence="3" id="KW-0539">Nucleus</keyword>
<protein>
    <recommendedName>
        <fullName evidence="6">Timeless N-terminal domain-containing protein</fullName>
    </recommendedName>
</protein>
<name>A0A0D2MCU8_HYPSF</name>
<dbReference type="STRING" id="945553.A0A0D2MCU8"/>
<dbReference type="Pfam" id="PF04821">
    <property type="entry name" value="TIMELESS"/>
    <property type="match status" value="1"/>
</dbReference>
<dbReference type="Proteomes" id="UP000054270">
    <property type="component" value="Unassembled WGS sequence"/>
</dbReference>
<keyword evidence="4" id="KW-0131">Cell cycle</keyword>
<evidence type="ECO:0000259" key="6">
    <source>
        <dbReference type="Pfam" id="PF04821"/>
    </source>
</evidence>
<evidence type="ECO:0000256" key="2">
    <source>
        <dbReference type="ARBA" id="ARBA00022880"/>
    </source>
</evidence>
<evidence type="ECO:0000313" key="8">
    <source>
        <dbReference type="Proteomes" id="UP000054270"/>
    </source>
</evidence>
<keyword evidence="8" id="KW-1185">Reference proteome</keyword>
<dbReference type="AlphaFoldDB" id="A0A0D2MCU8"/>
<dbReference type="OMA" id="VNHHRHT"/>
<proteinExistence type="predicted"/>
<dbReference type="GO" id="GO:0031298">
    <property type="term" value="C:replication fork protection complex"/>
    <property type="evidence" value="ECO:0007669"/>
    <property type="project" value="TreeGrafter"/>
</dbReference>
<feature type="compositionally biased region" description="Basic residues" evidence="5">
    <location>
        <begin position="923"/>
        <end position="933"/>
    </location>
</feature>
<dbReference type="GO" id="GO:0000076">
    <property type="term" value="P:DNA replication checkpoint signaling"/>
    <property type="evidence" value="ECO:0007669"/>
    <property type="project" value="TreeGrafter"/>
</dbReference>
<dbReference type="PANTHER" id="PTHR22940">
    <property type="entry name" value="TIMEOUT/TIMELESS-2"/>
    <property type="match status" value="1"/>
</dbReference>
<comment type="subcellular location">
    <subcellularLocation>
        <location evidence="1">Nucleus</location>
    </subcellularLocation>
</comment>
<feature type="compositionally biased region" description="Polar residues" evidence="5">
    <location>
        <begin position="326"/>
        <end position="336"/>
    </location>
</feature>
<gene>
    <name evidence="7" type="ORF">HYPSUDRAFT_1088815</name>
</gene>
<evidence type="ECO:0000256" key="5">
    <source>
        <dbReference type="SAM" id="MobiDB-lite"/>
    </source>
</evidence>